<dbReference type="Proteomes" id="UP001156870">
    <property type="component" value="Unassembled WGS sequence"/>
</dbReference>
<accession>A0AA37T2V8</accession>
<dbReference type="EMBL" id="BSPD01000030">
    <property type="protein sequence ID" value="GLS25508.1"/>
    <property type="molecule type" value="Genomic_DNA"/>
</dbReference>
<sequence length="72" mass="7857">MSVVTKESIRLRSLDEASTSDIASMALDAGKNARQKALDADLEVTYIDDDGNIAIDKKMPDGTISTRLKEQE</sequence>
<comment type="caution">
    <text evidence="1">The sequence shown here is derived from an EMBL/GenBank/DDBJ whole genome shotgun (WGS) entry which is preliminary data.</text>
</comment>
<reference evidence="1 2" key="1">
    <citation type="journal article" date="2014" name="Int. J. Syst. Evol. Microbiol.">
        <title>Complete genome sequence of Corynebacterium casei LMG S-19264T (=DSM 44701T), isolated from a smear-ripened cheese.</title>
        <authorList>
            <consortium name="US DOE Joint Genome Institute (JGI-PGF)"/>
            <person name="Walter F."/>
            <person name="Albersmeier A."/>
            <person name="Kalinowski J."/>
            <person name="Ruckert C."/>
        </authorList>
    </citation>
    <scope>NUCLEOTIDE SEQUENCE [LARGE SCALE GENOMIC DNA]</scope>
    <source>
        <strain evidence="1 2">NBRC 110095</strain>
    </source>
</reference>
<gene>
    <name evidence="1" type="ORF">GCM10007877_12220</name>
</gene>
<protein>
    <submittedName>
        <fullName evidence="1">Uncharacterized protein</fullName>
    </submittedName>
</protein>
<dbReference type="RefSeq" id="WP_232591994.1">
    <property type="nucleotide sequence ID" value="NZ_BSPD01000030.1"/>
</dbReference>
<keyword evidence="2" id="KW-1185">Reference proteome</keyword>
<name>A0AA37T2V8_9GAMM</name>
<evidence type="ECO:0000313" key="2">
    <source>
        <dbReference type="Proteomes" id="UP001156870"/>
    </source>
</evidence>
<proteinExistence type="predicted"/>
<organism evidence="1 2">
    <name type="scientific">Marinibactrum halimedae</name>
    <dbReference type="NCBI Taxonomy" id="1444977"/>
    <lineage>
        <taxon>Bacteria</taxon>
        <taxon>Pseudomonadati</taxon>
        <taxon>Pseudomonadota</taxon>
        <taxon>Gammaproteobacteria</taxon>
        <taxon>Cellvibrionales</taxon>
        <taxon>Cellvibrionaceae</taxon>
        <taxon>Marinibactrum</taxon>
    </lineage>
</organism>
<dbReference type="AlphaFoldDB" id="A0AA37T2V8"/>
<evidence type="ECO:0000313" key="1">
    <source>
        <dbReference type="EMBL" id="GLS25508.1"/>
    </source>
</evidence>